<accession>A0AA40FMP2</accession>
<comment type="caution">
    <text evidence="1">The sequence shown here is derived from an EMBL/GenBank/DDBJ whole genome shotgun (WGS) entry which is preliminary data.</text>
</comment>
<dbReference type="EMBL" id="JAHYIQ010000024">
    <property type="protein sequence ID" value="KAK1121944.1"/>
    <property type="molecule type" value="Genomic_DNA"/>
</dbReference>
<proteinExistence type="predicted"/>
<gene>
    <name evidence="1" type="ORF">K0M31_009794</name>
</gene>
<sequence>MQHQNCPRSLLAAVRTYASDVQPFRILSIDERGILEIRGEERRAEYAQGGRVQDCDESTGRTGVASNYCHSTFHGACRWLVIPRQREPATSESNLVRGGTVAESWPFTSLNYPARSCQRERP</sequence>
<evidence type="ECO:0000313" key="1">
    <source>
        <dbReference type="EMBL" id="KAK1121944.1"/>
    </source>
</evidence>
<reference evidence="1" key="1">
    <citation type="submission" date="2021-10" db="EMBL/GenBank/DDBJ databases">
        <title>Melipona bicolor Genome sequencing and assembly.</title>
        <authorList>
            <person name="Araujo N.S."/>
            <person name="Arias M.C."/>
        </authorList>
    </citation>
    <scope>NUCLEOTIDE SEQUENCE</scope>
    <source>
        <strain evidence="1">USP_2M_L1-L4_2017</strain>
        <tissue evidence="1">Whole body</tissue>
    </source>
</reference>
<keyword evidence="2" id="KW-1185">Reference proteome</keyword>
<name>A0AA40FMP2_9HYME</name>
<evidence type="ECO:0000313" key="2">
    <source>
        <dbReference type="Proteomes" id="UP001177670"/>
    </source>
</evidence>
<dbReference type="Proteomes" id="UP001177670">
    <property type="component" value="Unassembled WGS sequence"/>
</dbReference>
<organism evidence="1 2">
    <name type="scientific">Melipona bicolor</name>
    <dbReference type="NCBI Taxonomy" id="60889"/>
    <lineage>
        <taxon>Eukaryota</taxon>
        <taxon>Metazoa</taxon>
        <taxon>Ecdysozoa</taxon>
        <taxon>Arthropoda</taxon>
        <taxon>Hexapoda</taxon>
        <taxon>Insecta</taxon>
        <taxon>Pterygota</taxon>
        <taxon>Neoptera</taxon>
        <taxon>Endopterygota</taxon>
        <taxon>Hymenoptera</taxon>
        <taxon>Apocrita</taxon>
        <taxon>Aculeata</taxon>
        <taxon>Apoidea</taxon>
        <taxon>Anthophila</taxon>
        <taxon>Apidae</taxon>
        <taxon>Melipona</taxon>
    </lineage>
</organism>
<dbReference type="AlphaFoldDB" id="A0AA40FMP2"/>
<protein>
    <submittedName>
        <fullName evidence="1">Uncharacterized protein</fullName>
    </submittedName>
</protein>